<evidence type="ECO:0000256" key="3">
    <source>
        <dbReference type="ARBA" id="ARBA00022448"/>
    </source>
</evidence>
<dbReference type="PANTHER" id="PTHR33446">
    <property type="entry name" value="PROTEIN TONB-RELATED"/>
    <property type="match status" value="1"/>
</dbReference>
<accession>A0ABQ3AWB5</accession>
<feature type="domain" description="TonB C-terminal" evidence="11">
    <location>
        <begin position="160"/>
        <end position="251"/>
    </location>
</feature>
<evidence type="ECO:0000259" key="11">
    <source>
        <dbReference type="PROSITE" id="PS52015"/>
    </source>
</evidence>
<dbReference type="PANTHER" id="PTHR33446:SF2">
    <property type="entry name" value="PROTEIN TONB"/>
    <property type="match status" value="1"/>
</dbReference>
<organism evidence="12 13">
    <name type="scientific">Cellvibrio zantedeschiae</name>
    <dbReference type="NCBI Taxonomy" id="1237077"/>
    <lineage>
        <taxon>Bacteria</taxon>
        <taxon>Pseudomonadati</taxon>
        <taxon>Pseudomonadota</taxon>
        <taxon>Gammaproteobacteria</taxon>
        <taxon>Cellvibrionales</taxon>
        <taxon>Cellvibrionaceae</taxon>
        <taxon>Cellvibrio</taxon>
    </lineage>
</organism>
<evidence type="ECO:0000256" key="6">
    <source>
        <dbReference type="ARBA" id="ARBA00022692"/>
    </source>
</evidence>
<dbReference type="Proteomes" id="UP000619761">
    <property type="component" value="Unassembled WGS sequence"/>
</dbReference>
<keyword evidence="9 10" id="KW-0472">Membrane</keyword>
<dbReference type="Gene3D" id="3.30.1150.10">
    <property type="match status" value="1"/>
</dbReference>
<name>A0ABQ3AWB5_9GAMM</name>
<keyword evidence="7" id="KW-0653">Protein transport</keyword>
<keyword evidence="13" id="KW-1185">Reference proteome</keyword>
<evidence type="ECO:0000256" key="2">
    <source>
        <dbReference type="ARBA" id="ARBA00006555"/>
    </source>
</evidence>
<keyword evidence="8 10" id="KW-1133">Transmembrane helix</keyword>
<proteinExistence type="inferred from homology"/>
<dbReference type="RefSeq" id="WP_189416564.1">
    <property type="nucleotide sequence ID" value="NZ_BMYZ01000001.1"/>
</dbReference>
<evidence type="ECO:0000313" key="12">
    <source>
        <dbReference type="EMBL" id="GGY68514.1"/>
    </source>
</evidence>
<dbReference type="PROSITE" id="PS52015">
    <property type="entry name" value="TONB_CTD"/>
    <property type="match status" value="1"/>
</dbReference>
<evidence type="ECO:0000256" key="4">
    <source>
        <dbReference type="ARBA" id="ARBA00022475"/>
    </source>
</evidence>
<dbReference type="InterPro" id="IPR006260">
    <property type="entry name" value="TonB/TolA_C"/>
</dbReference>
<dbReference type="InterPro" id="IPR051045">
    <property type="entry name" value="TonB-dependent_transducer"/>
</dbReference>
<comment type="caution">
    <text evidence="12">The sequence shown here is derived from an EMBL/GenBank/DDBJ whole genome shotgun (WGS) entry which is preliminary data.</text>
</comment>
<dbReference type="EMBL" id="BMYZ01000001">
    <property type="protein sequence ID" value="GGY68514.1"/>
    <property type="molecule type" value="Genomic_DNA"/>
</dbReference>
<dbReference type="NCBIfam" id="TIGR01352">
    <property type="entry name" value="tonB_Cterm"/>
    <property type="match status" value="1"/>
</dbReference>
<keyword evidence="3" id="KW-0813">Transport</keyword>
<evidence type="ECO:0000256" key="5">
    <source>
        <dbReference type="ARBA" id="ARBA00022519"/>
    </source>
</evidence>
<protein>
    <recommendedName>
        <fullName evidence="11">TonB C-terminal domain-containing protein</fullName>
    </recommendedName>
</protein>
<evidence type="ECO:0000256" key="10">
    <source>
        <dbReference type="SAM" id="Phobius"/>
    </source>
</evidence>
<dbReference type="InterPro" id="IPR037682">
    <property type="entry name" value="TonB_C"/>
</dbReference>
<keyword evidence="6 10" id="KW-0812">Transmembrane</keyword>
<comment type="subcellular location">
    <subcellularLocation>
        <location evidence="1">Cell inner membrane</location>
        <topology evidence="1">Single-pass membrane protein</topology>
        <orientation evidence="1">Periplasmic side</orientation>
    </subcellularLocation>
</comment>
<evidence type="ECO:0000256" key="9">
    <source>
        <dbReference type="ARBA" id="ARBA00023136"/>
    </source>
</evidence>
<dbReference type="Pfam" id="PF03544">
    <property type="entry name" value="TonB_C"/>
    <property type="match status" value="1"/>
</dbReference>
<comment type="similarity">
    <text evidence="2">Belongs to the TonB family.</text>
</comment>
<dbReference type="SUPFAM" id="SSF74653">
    <property type="entry name" value="TolA/TonB C-terminal domain"/>
    <property type="match status" value="1"/>
</dbReference>
<keyword evidence="5" id="KW-0997">Cell inner membrane</keyword>
<evidence type="ECO:0000256" key="1">
    <source>
        <dbReference type="ARBA" id="ARBA00004383"/>
    </source>
</evidence>
<sequence length="251" mass="27701">MSAHAYSEPYAHDRRYVRALVRNQNGKSAQLKSADIIPLQPRQVKIDKPIELVYSKYRRLGTTLFTAAVIGLHVLVFGYFYYQPIAEAVKKVEIPKIKLERYTPPVIPPQVVEQPKVTKKELPKPASQKVVTDNPNVIEQYVAPAPVASGAAQVSETVTEASATAAYLNNPPPVYPEVAQEKGWEGTVVLSVLVQPDGKAKTVEVKTSSGRKILDQAASQTVQRWTFVPARKGETAIEGWVEVPIDFRLGS</sequence>
<feature type="transmembrane region" description="Helical" evidence="10">
    <location>
        <begin position="64"/>
        <end position="82"/>
    </location>
</feature>
<keyword evidence="4" id="KW-1003">Cell membrane</keyword>
<reference evidence="13" key="1">
    <citation type="journal article" date="2019" name="Int. J. Syst. Evol. Microbiol.">
        <title>The Global Catalogue of Microorganisms (GCM) 10K type strain sequencing project: providing services to taxonomists for standard genome sequencing and annotation.</title>
        <authorList>
            <consortium name="The Broad Institute Genomics Platform"/>
            <consortium name="The Broad Institute Genome Sequencing Center for Infectious Disease"/>
            <person name="Wu L."/>
            <person name="Ma J."/>
        </authorList>
    </citation>
    <scope>NUCLEOTIDE SEQUENCE [LARGE SCALE GENOMIC DNA]</scope>
    <source>
        <strain evidence="13">KCTC 32239</strain>
    </source>
</reference>
<gene>
    <name evidence="12" type="ORF">GCM10011613_10920</name>
</gene>
<evidence type="ECO:0000256" key="8">
    <source>
        <dbReference type="ARBA" id="ARBA00022989"/>
    </source>
</evidence>
<evidence type="ECO:0000313" key="13">
    <source>
        <dbReference type="Proteomes" id="UP000619761"/>
    </source>
</evidence>
<evidence type="ECO:0000256" key="7">
    <source>
        <dbReference type="ARBA" id="ARBA00022927"/>
    </source>
</evidence>